<gene>
    <name evidence="8" type="ORF">BT67DRAFT_444356</name>
</gene>
<keyword evidence="9" id="KW-1185">Reference proteome</keyword>
<comment type="caution">
    <text evidence="8">The sequence shown here is derived from an EMBL/GenBank/DDBJ whole genome shotgun (WGS) entry which is preliminary data.</text>
</comment>
<comment type="subcellular location">
    <subcellularLocation>
        <location evidence="1">Nucleus</location>
    </subcellularLocation>
</comment>
<keyword evidence="2" id="KW-0805">Transcription regulation</keyword>
<evidence type="ECO:0000313" key="8">
    <source>
        <dbReference type="EMBL" id="KAK4131939.1"/>
    </source>
</evidence>
<organism evidence="8 9">
    <name type="scientific">Trichocladium antarcticum</name>
    <dbReference type="NCBI Taxonomy" id="1450529"/>
    <lineage>
        <taxon>Eukaryota</taxon>
        <taxon>Fungi</taxon>
        <taxon>Dikarya</taxon>
        <taxon>Ascomycota</taxon>
        <taxon>Pezizomycotina</taxon>
        <taxon>Sordariomycetes</taxon>
        <taxon>Sordariomycetidae</taxon>
        <taxon>Sordariales</taxon>
        <taxon>Chaetomiaceae</taxon>
        <taxon>Trichocladium</taxon>
    </lineage>
</organism>
<dbReference type="InterPro" id="IPR036638">
    <property type="entry name" value="HLH_DNA-bd_sf"/>
</dbReference>
<evidence type="ECO:0000259" key="7">
    <source>
        <dbReference type="PROSITE" id="PS50888"/>
    </source>
</evidence>
<dbReference type="GO" id="GO:0000981">
    <property type="term" value="F:DNA-binding transcription factor activity, RNA polymerase II-specific"/>
    <property type="evidence" value="ECO:0007669"/>
    <property type="project" value="TreeGrafter"/>
</dbReference>
<evidence type="ECO:0000256" key="1">
    <source>
        <dbReference type="ARBA" id="ARBA00004123"/>
    </source>
</evidence>
<evidence type="ECO:0000256" key="2">
    <source>
        <dbReference type="ARBA" id="ARBA00023015"/>
    </source>
</evidence>
<reference evidence="8" key="2">
    <citation type="submission" date="2023-05" db="EMBL/GenBank/DDBJ databases">
        <authorList>
            <consortium name="Lawrence Berkeley National Laboratory"/>
            <person name="Steindorff A."/>
            <person name="Hensen N."/>
            <person name="Bonometti L."/>
            <person name="Westerberg I."/>
            <person name="Brannstrom I.O."/>
            <person name="Guillou S."/>
            <person name="Cros-Aarteil S."/>
            <person name="Calhoun S."/>
            <person name="Haridas S."/>
            <person name="Kuo A."/>
            <person name="Mondo S."/>
            <person name="Pangilinan J."/>
            <person name="Riley R."/>
            <person name="Labutti K."/>
            <person name="Andreopoulos B."/>
            <person name="Lipzen A."/>
            <person name="Chen C."/>
            <person name="Yanf M."/>
            <person name="Daum C."/>
            <person name="Ng V."/>
            <person name="Clum A."/>
            <person name="Ohm R."/>
            <person name="Martin F."/>
            <person name="Silar P."/>
            <person name="Natvig D."/>
            <person name="Lalanne C."/>
            <person name="Gautier V."/>
            <person name="Ament-Velasquez S.L."/>
            <person name="Kruys A."/>
            <person name="Hutchinson M.I."/>
            <person name="Powell A.J."/>
            <person name="Barry K."/>
            <person name="Miller A.N."/>
            <person name="Grigoriev I.V."/>
            <person name="Debuchy R."/>
            <person name="Gladieux P."/>
            <person name="Thoren M.H."/>
            <person name="Johannesson H."/>
        </authorList>
    </citation>
    <scope>NUCLEOTIDE SEQUENCE</scope>
    <source>
        <strain evidence="8">CBS 123565</strain>
    </source>
</reference>
<dbReference type="InterPro" id="IPR011598">
    <property type="entry name" value="bHLH_dom"/>
</dbReference>
<keyword evidence="3" id="KW-0238">DNA-binding</keyword>
<dbReference type="Pfam" id="PF00010">
    <property type="entry name" value="HLH"/>
    <property type="match status" value="1"/>
</dbReference>
<dbReference type="Gene3D" id="4.10.280.10">
    <property type="entry name" value="Helix-loop-helix DNA-binding domain"/>
    <property type="match status" value="1"/>
</dbReference>
<dbReference type="SMART" id="SM00353">
    <property type="entry name" value="HLH"/>
    <property type="match status" value="1"/>
</dbReference>
<feature type="region of interest" description="Disordered" evidence="6">
    <location>
        <begin position="1"/>
        <end position="41"/>
    </location>
</feature>
<dbReference type="Proteomes" id="UP001304895">
    <property type="component" value="Unassembled WGS sequence"/>
</dbReference>
<evidence type="ECO:0000256" key="3">
    <source>
        <dbReference type="ARBA" id="ARBA00023125"/>
    </source>
</evidence>
<proteinExistence type="predicted"/>
<name>A0AAN6UFU9_9PEZI</name>
<dbReference type="InterPro" id="IPR052207">
    <property type="entry name" value="Max-like/E-box_TFs"/>
</dbReference>
<accession>A0AAN6UFU9</accession>
<dbReference type="GO" id="GO:0005634">
    <property type="term" value="C:nucleus"/>
    <property type="evidence" value="ECO:0007669"/>
    <property type="project" value="UniProtKB-SubCell"/>
</dbReference>
<sequence>MASSSASQKPASPMDDDKDKPRLTEKEKKANHIASEQKRRQAIREGFDRLTELVPGLAGQARSEGIVLNGTVEYIRKVMLERRAMIEALEARGATVDADLKSSLEMLPAGWLEAGGYGDSPAHSDNNGDRHRAEGSGSPGGASEPDLPEGAG</sequence>
<dbReference type="GO" id="GO:0000978">
    <property type="term" value="F:RNA polymerase II cis-regulatory region sequence-specific DNA binding"/>
    <property type="evidence" value="ECO:0007669"/>
    <property type="project" value="TreeGrafter"/>
</dbReference>
<dbReference type="PANTHER" id="PTHR15741">
    <property type="entry name" value="BASIC HELIX-LOOP-HELIX ZIP TRANSCRIPTION FACTOR"/>
    <property type="match status" value="1"/>
</dbReference>
<dbReference type="EMBL" id="MU853421">
    <property type="protein sequence ID" value="KAK4131939.1"/>
    <property type="molecule type" value="Genomic_DNA"/>
</dbReference>
<evidence type="ECO:0000313" key="9">
    <source>
        <dbReference type="Proteomes" id="UP001304895"/>
    </source>
</evidence>
<protein>
    <recommendedName>
        <fullName evidence="7">BHLH domain-containing protein</fullName>
    </recommendedName>
</protein>
<evidence type="ECO:0000256" key="4">
    <source>
        <dbReference type="ARBA" id="ARBA00023163"/>
    </source>
</evidence>
<reference evidence="8" key="1">
    <citation type="journal article" date="2023" name="Mol. Phylogenet. Evol.">
        <title>Genome-scale phylogeny and comparative genomics of the fungal order Sordariales.</title>
        <authorList>
            <person name="Hensen N."/>
            <person name="Bonometti L."/>
            <person name="Westerberg I."/>
            <person name="Brannstrom I.O."/>
            <person name="Guillou S."/>
            <person name="Cros-Aarteil S."/>
            <person name="Calhoun S."/>
            <person name="Haridas S."/>
            <person name="Kuo A."/>
            <person name="Mondo S."/>
            <person name="Pangilinan J."/>
            <person name="Riley R."/>
            <person name="LaButti K."/>
            <person name="Andreopoulos B."/>
            <person name="Lipzen A."/>
            <person name="Chen C."/>
            <person name="Yan M."/>
            <person name="Daum C."/>
            <person name="Ng V."/>
            <person name="Clum A."/>
            <person name="Steindorff A."/>
            <person name="Ohm R.A."/>
            <person name="Martin F."/>
            <person name="Silar P."/>
            <person name="Natvig D.O."/>
            <person name="Lalanne C."/>
            <person name="Gautier V."/>
            <person name="Ament-Velasquez S.L."/>
            <person name="Kruys A."/>
            <person name="Hutchinson M.I."/>
            <person name="Powell A.J."/>
            <person name="Barry K."/>
            <person name="Miller A.N."/>
            <person name="Grigoriev I.V."/>
            <person name="Debuchy R."/>
            <person name="Gladieux P."/>
            <person name="Hiltunen Thoren M."/>
            <person name="Johannesson H."/>
        </authorList>
    </citation>
    <scope>NUCLEOTIDE SEQUENCE</scope>
    <source>
        <strain evidence="8">CBS 123565</strain>
    </source>
</reference>
<dbReference type="SUPFAM" id="SSF47459">
    <property type="entry name" value="HLH, helix-loop-helix DNA-binding domain"/>
    <property type="match status" value="1"/>
</dbReference>
<feature type="compositionally biased region" description="Basic and acidic residues" evidence="6">
    <location>
        <begin position="15"/>
        <end position="41"/>
    </location>
</feature>
<keyword evidence="4" id="KW-0804">Transcription</keyword>
<dbReference type="PROSITE" id="PS50888">
    <property type="entry name" value="BHLH"/>
    <property type="match status" value="1"/>
</dbReference>
<feature type="region of interest" description="Disordered" evidence="6">
    <location>
        <begin position="111"/>
        <end position="152"/>
    </location>
</feature>
<feature type="domain" description="BHLH" evidence="7">
    <location>
        <begin position="27"/>
        <end position="78"/>
    </location>
</feature>
<keyword evidence="5" id="KW-0539">Nucleus</keyword>
<feature type="compositionally biased region" description="Low complexity" evidence="6">
    <location>
        <begin position="1"/>
        <end position="13"/>
    </location>
</feature>
<dbReference type="GO" id="GO:0046983">
    <property type="term" value="F:protein dimerization activity"/>
    <property type="evidence" value="ECO:0007669"/>
    <property type="project" value="InterPro"/>
</dbReference>
<evidence type="ECO:0000256" key="6">
    <source>
        <dbReference type="SAM" id="MobiDB-lite"/>
    </source>
</evidence>
<evidence type="ECO:0000256" key="5">
    <source>
        <dbReference type="ARBA" id="ARBA00023242"/>
    </source>
</evidence>
<dbReference type="AlphaFoldDB" id="A0AAN6UFU9"/>
<dbReference type="PANTHER" id="PTHR15741:SF39">
    <property type="entry name" value="BHLH TRANSCRIPTION FACTOR (EUROFUNG)"/>
    <property type="match status" value="1"/>
</dbReference>